<name>A0ACC1TF10_9APHY</name>
<protein>
    <submittedName>
        <fullName evidence="1">Uncharacterized protein</fullName>
    </submittedName>
</protein>
<evidence type="ECO:0000313" key="1">
    <source>
        <dbReference type="EMBL" id="KAJ3559695.1"/>
    </source>
</evidence>
<proteinExistence type="predicted"/>
<dbReference type="Proteomes" id="UP001148662">
    <property type="component" value="Unassembled WGS sequence"/>
</dbReference>
<accession>A0ACC1TF10</accession>
<gene>
    <name evidence="1" type="ORF">NM688_g182</name>
</gene>
<reference evidence="1" key="1">
    <citation type="submission" date="2022-07" db="EMBL/GenBank/DDBJ databases">
        <title>Genome Sequence of Phlebia brevispora.</title>
        <authorList>
            <person name="Buettner E."/>
        </authorList>
    </citation>
    <scope>NUCLEOTIDE SEQUENCE</scope>
    <source>
        <strain evidence="1">MPL23</strain>
    </source>
</reference>
<comment type="caution">
    <text evidence="1">The sequence shown here is derived from an EMBL/GenBank/DDBJ whole genome shotgun (WGS) entry which is preliminary data.</text>
</comment>
<dbReference type="EMBL" id="JANHOG010000013">
    <property type="protein sequence ID" value="KAJ3559695.1"/>
    <property type="molecule type" value="Genomic_DNA"/>
</dbReference>
<organism evidence="1 2">
    <name type="scientific">Phlebia brevispora</name>
    <dbReference type="NCBI Taxonomy" id="194682"/>
    <lineage>
        <taxon>Eukaryota</taxon>
        <taxon>Fungi</taxon>
        <taxon>Dikarya</taxon>
        <taxon>Basidiomycota</taxon>
        <taxon>Agaricomycotina</taxon>
        <taxon>Agaricomycetes</taxon>
        <taxon>Polyporales</taxon>
        <taxon>Meruliaceae</taxon>
        <taxon>Phlebia</taxon>
    </lineage>
</organism>
<evidence type="ECO:0000313" key="2">
    <source>
        <dbReference type="Proteomes" id="UP001148662"/>
    </source>
</evidence>
<sequence>MAPLAVKIKHAGRVHDVELDPDLPPAAFKEAIYQKTGVPPERMKVMIKGGILKDDTDWKKVSPKEGQTFMVIGAAGELPKPPSTPIVDRTFFRAADMDDSELAQVLALPVGLVNLGNTCYMNSTVQAMRAIPELQTALQEAPTGGIAGSLKDLYNNMSKTTEAFTPATFLTNLRRAFPQFAELSRPSGGGMKGLMSGGYAQQDAEECWTQMTNALKEVPGLPDPSGSSSGRSKKFVEQYMMGEMRRELKCDEAPEEKPSVTMEKVLKLSCNITITTNYMHQGILDALDEKIEKMSPSLGRNALYTAHSRLSRLPSYLTVHMVRFAWRQDINKKAKIMRRVKFPTEFDAVDLVTDELKEKLLPVSRKLKGVEKERAERRKVRKRTKIAVKKDTDVEMADATAQGSSAGASNPTPTEPAASEEDKGKEVAGAELEDESVYREKEVKELEALVDPSLKADIGSSVSGLYDLVAIVTHKGAAADAGHYMAFVKKSVFHPVNYGKVEGDTKDAGLDEDDEDWYKFDDNKVSIFPKEKLETLAGGGEDSAAYVLLALRAALLFSTSNAYHERHVFWRILQTVFVFGVCWFLWRLFRPYVLKSPLDNIPGPPSPSFFKGNIPQLFNRHNGWEFHVQLAKYGSVVRFTEMFGKRALYVFDPKALYHIMVKDQYIYERASFQSSINDVLLGPGILSATGTAFIKPPVTDCLITVDAGDRHRFQRKNLNPVFSIVHMRYVTPIFYKTMRKLRDAVMAEIKGTSTEVDMLTWMGRAALELIGQGGLGYSFDPLVVDMKDTYGHALKTLQPAISKSRMWIMLSPYYRWLGPAWFRRFLACLVPDPFFQNLVTLKRTMSRSSQDIYNSKKSALLQGDEAVSQQIAGGKDIMSVLLKNNMEAANGERLSEEEVTAQMSTLVLAAMDTTSNALARTLHLLADNPEIQEKLRQEITNVHNGQDISYDSLVELPYLDAICRETLRHNRYPPVSITTRETCEDVIMPLSRPFLGMDGKLINEVFVPRGTLIVAGNRMSNINEELWGEDANEWKPERWLSPLPEALRSARIPGVYSNLMTFIGGSRACIGFKFAQLEMKVTLSILLESFKFSPSDKPIYWNFANVSFPTTSRDDQKPSLLLRVDALRPPTTANRRVFLSVFWLAGGPAFIAHSLFLFQCSNPRSPPNLQPVRTRIEWRVNKEKSGRTRDNFFLTGVHNKYLMDQVEMHDQALALTQVQLSPSQPLTAMSIGVLPAILLTGGLWLLWRLFSSYVRKTPLDNIPGPPPLSFLHGNIPQLYHRHMAWEYHKEISERYGSVVRFTNLFGKRALYVFDPTALHSILVKDQYMYEKAPYLLSFTKVVLGPGILSATGDRHRFHRKILNPVFSVAHMRDITPIFYETMHKLRAGIESEIKGSVREVDILSWMGRAALELIGQGGLGYSFDPLVADVEDEYGSAIKAIQPAISKIRIWMMLSPYRNWVGPAWFQRLLANFVPDQDFQRLKTVTDVLDKHSREIYTSKKKALLSGDDDMKEQVGRGKDIMSILLRSNLQADECDRLSEAEVIAQMSTMAFAAMDTTSNALARILHLLAHHPDAQEKLRKEILGARNGQDISYDKLVDLPYLDAVCRETLRLYPPLPLSSREAGEDLIMPLSKPIRGVDGSLINELLVPRGTLVVAGLSMCNINKDIWGEDADEWKPERWLSPLPDAVKDAHIPGVYANLMTFLGGGRACIGFKFAQLEMKVVLSILLESFRFSPSDKAVCWNFANVSFPSAGMKDPNPSLPLRVEAI</sequence>
<keyword evidence="2" id="KW-1185">Reference proteome</keyword>